<gene>
    <name evidence="3" type="ORF">ACFOU2_20690</name>
</gene>
<keyword evidence="4" id="KW-1185">Reference proteome</keyword>
<dbReference type="PANTHER" id="PTHR43798:SF31">
    <property type="entry name" value="AB HYDROLASE SUPERFAMILY PROTEIN YCLE"/>
    <property type="match status" value="1"/>
</dbReference>
<dbReference type="Proteomes" id="UP001595752">
    <property type="component" value="Unassembled WGS sequence"/>
</dbReference>
<evidence type="ECO:0000313" key="3">
    <source>
        <dbReference type="EMBL" id="MFC3885759.1"/>
    </source>
</evidence>
<dbReference type="Pfam" id="PF00561">
    <property type="entry name" value="Abhydrolase_1"/>
    <property type="match status" value="1"/>
</dbReference>
<comment type="caution">
    <text evidence="3">The sequence shown here is derived from an EMBL/GenBank/DDBJ whole genome shotgun (WGS) entry which is preliminary data.</text>
</comment>
<feature type="domain" description="AB hydrolase-1" evidence="2">
    <location>
        <begin position="21"/>
        <end position="166"/>
    </location>
</feature>
<organism evidence="3 4">
    <name type="scientific">Bacillus songklensis</name>
    <dbReference type="NCBI Taxonomy" id="1069116"/>
    <lineage>
        <taxon>Bacteria</taxon>
        <taxon>Bacillati</taxon>
        <taxon>Bacillota</taxon>
        <taxon>Bacilli</taxon>
        <taxon>Bacillales</taxon>
        <taxon>Bacillaceae</taxon>
        <taxon>Bacillus</taxon>
    </lineage>
</organism>
<dbReference type="PANTHER" id="PTHR43798">
    <property type="entry name" value="MONOACYLGLYCEROL LIPASE"/>
    <property type="match status" value="1"/>
</dbReference>
<dbReference type="EMBL" id="JBHRZT010000072">
    <property type="protein sequence ID" value="MFC3885759.1"/>
    <property type="molecule type" value="Genomic_DNA"/>
</dbReference>
<name>A0ABV8B8D7_9BACI</name>
<dbReference type="SUPFAM" id="SSF53474">
    <property type="entry name" value="alpha/beta-Hydrolases"/>
    <property type="match status" value="1"/>
</dbReference>
<proteinExistence type="predicted"/>
<sequence>MQELWMDGKKICYEKHGRGTPIIFIHPPGMGRMVFREQKQLCDRFQIITVDLSGHGDSDTRIERVTISIYTEEVLQLLNALHIEQAVICGYSAGGSIAQEFAFTYPERTRALILSGGYPLVSTSVIKTVHILGIKLLPKQSYFLSKVISTSHTKEPYFQQQLKEHMNKANPNVWRQFYKLSYHYDCREQLPSLRCPVLLLYGSKSDYINKYLSFYQKAVPHVQYHIIQQCTHQLPTRRWKEFNEVVGEFVSRL</sequence>
<protein>
    <submittedName>
        <fullName evidence="3">Alpha/beta fold hydrolase</fullName>
    </submittedName>
</protein>
<evidence type="ECO:0000256" key="1">
    <source>
        <dbReference type="ARBA" id="ARBA00022801"/>
    </source>
</evidence>
<reference evidence="4" key="1">
    <citation type="journal article" date="2019" name="Int. J. Syst. Evol. Microbiol.">
        <title>The Global Catalogue of Microorganisms (GCM) 10K type strain sequencing project: providing services to taxonomists for standard genome sequencing and annotation.</title>
        <authorList>
            <consortium name="The Broad Institute Genomics Platform"/>
            <consortium name="The Broad Institute Genome Sequencing Center for Infectious Disease"/>
            <person name="Wu L."/>
            <person name="Ma J."/>
        </authorList>
    </citation>
    <scope>NUCLEOTIDE SEQUENCE [LARGE SCALE GENOMIC DNA]</scope>
    <source>
        <strain evidence="4">CCUG 61889</strain>
    </source>
</reference>
<dbReference type="GO" id="GO:0016787">
    <property type="term" value="F:hydrolase activity"/>
    <property type="evidence" value="ECO:0007669"/>
    <property type="project" value="UniProtKB-KW"/>
</dbReference>
<keyword evidence="1 3" id="KW-0378">Hydrolase</keyword>
<evidence type="ECO:0000313" key="4">
    <source>
        <dbReference type="Proteomes" id="UP001595752"/>
    </source>
</evidence>
<dbReference type="InterPro" id="IPR029058">
    <property type="entry name" value="AB_hydrolase_fold"/>
</dbReference>
<dbReference type="InterPro" id="IPR050266">
    <property type="entry name" value="AB_hydrolase_sf"/>
</dbReference>
<dbReference type="RefSeq" id="WP_377918151.1">
    <property type="nucleotide sequence ID" value="NZ_JBHRZT010000072.1"/>
</dbReference>
<evidence type="ECO:0000259" key="2">
    <source>
        <dbReference type="Pfam" id="PF00561"/>
    </source>
</evidence>
<dbReference type="InterPro" id="IPR000073">
    <property type="entry name" value="AB_hydrolase_1"/>
</dbReference>
<dbReference type="Gene3D" id="3.40.50.1820">
    <property type="entry name" value="alpha/beta hydrolase"/>
    <property type="match status" value="1"/>
</dbReference>
<accession>A0ABV8B8D7</accession>
<dbReference type="PRINTS" id="PR00111">
    <property type="entry name" value="ABHYDROLASE"/>
</dbReference>